<keyword evidence="4" id="KW-1185">Reference proteome</keyword>
<proteinExistence type="predicted"/>
<protein>
    <recommendedName>
        <fullName evidence="2">Histidine kinase/HSP90-like ATPase domain-containing protein</fullName>
    </recommendedName>
</protein>
<dbReference type="InterPro" id="IPR050267">
    <property type="entry name" value="Anti-sigma-factor_SerPK"/>
</dbReference>
<dbReference type="SUPFAM" id="SSF55874">
    <property type="entry name" value="ATPase domain of HSP90 chaperone/DNA topoisomerase II/histidine kinase"/>
    <property type="match status" value="1"/>
</dbReference>
<reference evidence="4" key="1">
    <citation type="journal article" date="2019" name="Int. J. Syst. Evol. Microbiol.">
        <title>The Global Catalogue of Microorganisms (GCM) 10K type strain sequencing project: providing services to taxonomists for standard genome sequencing and annotation.</title>
        <authorList>
            <consortium name="The Broad Institute Genomics Platform"/>
            <consortium name="The Broad Institute Genome Sequencing Center for Infectious Disease"/>
            <person name="Wu L."/>
            <person name="Ma J."/>
        </authorList>
    </citation>
    <scope>NUCLEOTIDE SEQUENCE [LARGE SCALE GENOMIC DNA]</scope>
    <source>
        <strain evidence="4">JCM 15614</strain>
    </source>
</reference>
<accession>A0ABP6NY67</accession>
<dbReference type="Pfam" id="PF13581">
    <property type="entry name" value="HATPase_c_2"/>
    <property type="match status" value="1"/>
</dbReference>
<name>A0ABP6NY67_9ACTN</name>
<dbReference type="EMBL" id="BAAAVV010000002">
    <property type="protein sequence ID" value="GAA3161680.1"/>
    <property type="molecule type" value="Genomic_DNA"/>
</dbReference>
<feature type="domain" description="Histidine kinase/HSP90-like ATPase" evidence="2">
    <location>
        <begin position="6"/>
        <end position="117"/>
    </location>
</feature>
<evidence type="ECO:0000313" key="4">
    <source>
        <dbReference type="Proteomes" id="UP001499924"/>
    </source>
</evidence>
<dbReference type="CDD" id="cd16936">
    <property type="entry name" value="HATPase_RsbW-like"/>
    <property type="match status" value="1"/>
</dbReference>
<evidence type="ECO:0000313" key="3">
    <source>
        <dbReference type="EMBL" id="GAA3161680.1"/>
    </source>
</evidence>
<dbReference type="RefSeq" id="WP_344687714.1">
    <property type="nucleotide sequence ID" value="NZ_BAAAVV010000002.1"/>
</dbReference>
<evidence type="ECO:0000259" key="2">
    <source>
        <dbReference type="Pfam" id="PF13581"/>
    </source>
</evidence>
<dbReference type="Gene3D" id="3.30.565.10">
    <property type="entry name" value="Histidine kinase-like ATPase, C-terminal domain"/>
    <property type="match status" value="1"/>
</dbReference>
<dbReference type="PANTHER" id="PTHR35526">
    <property type="entry name" value="ANTI-SIGMA-F FACTOR RSBW-RELATED"/>
    <property type="match status" value="1"/>
</dbReference>
<evidence type="ECO:0000256" key="1">
    <source>
        <dbReference type="ARBA" id="ARBA00022527"/>
    </source>
</evidence>
<keyword evidence="1" id="KW-0418">Kinase</keyword>
<dbReference type="InterPro" id="IPR036890">
    <property type="entry name" value="HATPase_C_sf"/>
</dbReference>
<dbReference type="PANTHER" id="PTHR35526:SF3">
    <property type="entry name" value="ANTI-SIGMA-F FACTOR RSBW"/>
    <property type="match status" value="1"/>
</dbReference>
<keyword evidence="1" id="KW-0808">Transferase</keyword>
<dbReference type="Proteomes" id="UP001499924">
    <property type="component" value="Unassembled WGS sequence"/>
</dbReference>
<keyword evidence="1" id="KW-0723">Serine/threonine-protein kinase</keyword>
<organism evidence="3 4">
    <name type="scientific">Blastococcus jejuensis</name>
    <dbReference type="NCBI Taxonomy" id="351224"/>
    <lineage>
        <taxon>Bacteria</taxon>
        <taxon>Bacillati</taxon>
        <taxon>Actinomycetota</taxon>
        <taxon>Actinomycetes</taxon>
        <taxon>Geodermatophilales</taxon>
        <taxon>Geodermatophilaceae</taxon>
        <taxon>Blastococcus</taxon>
    </lineage>
</organism>
<gene>
    <name evidence="3" type="ORF">GCM10010531_11700</name>
</gene>
<comment type="caution">
    <text evidence="3">The sequence shown here is derived from an EMBL/GenBank/DDBJ whole genome shotgun (WGS) entry which is preliminary data.</text>
</comment>
<sequence>MASQAFTAWPDSIPAARRYVSDALDRVPAELGQTAALLVSELATNAVRHAGGHEFVVEVQVSPDEGRVWVGVTDTDSGLPVLRNPAVTAEHGRGIRLVSTLADRWGARRRRHSPAKTVWFELDYPPAG</sequence>
<dbReference type="InterPro" id="IPR003594">
    <property type="entry name" value="HATPase_dom"/>
</dbReference>